<dbReference type="InterPro" id="IPR035992">
    <property type="entry name" value="Ricin_B-like_lectins"/>
</dbReference>
<dbReference type="SUPFAM" id="SSF81296">
    <property type="entry name" value="E set domains"/>
    <property type="match status" value="1"/>
</dbReference>
<evidence type="ECO:0000313" key="5">
    <source>
        <dbReference type="EMBL" id="MDQ0443665.1"/>
    </source>
</evidence>
<dbReference type="Proteomes" id="UP001236369">
    <property type="component" value="Unassembled WGS sequence"/>
</dbReference>
<dbReference type="CDD" id="cd02851">
    <property type="entry name" value="E_set_GO_C"/>
    <property type="match status" value="1"/>
</dbReference>
<evidence type="ECO:0000256" key="3">
    <source>
        <dbReference type="SAM" id="SignalP"/>
    </source>
</evidence>
<dbReference type="PANTHER" id="PTHR32208:SF56">
    <property type="entry name" value="GALACTOSE OXIDASE-RELATED"/>
    <property type="match status" value="1"/>
</dbReference>
<sequence>MVSSFSASRVRARRTALLSATMLAGSLLTPAEAALFKVVVNQVPDPLLSGLSIPPNAASVGMYSGVYSWPINAITLGLLPNGKVVSYGTPVNNPGTQDGRTFDIWDPTLAGASNAHVTVQGVVGVNSFCGAQAFRFDGSLISSGGIFDNGNDKGSVILNPSATSIGAVSAKLANDRYYSTLMTLPNGKQIILGGTYPYAAGYANPQASINNGEMKAMTPEVFDGNQWTSLFGANSRDAFGPDNSRYWYPRAWNAPNGKVFGITSDKMWYLDTTGNGSITAMDFRSGQKNVGSAGDAPNVGPGSTAVMYDTGKIIQVGGNAYTNGDGFLASNRATTVDINGATPVATDVAPMKYGRSFANATVLPTGHVVINGGSMHIDDAGNSAVLQTEIWNPANGQWIQAASNVIYRGYHSTAILMQDGTVLTSGGGSPGPVSNQNSEIYYPPYLFTSANGAAALAPRPQIVSLASLQLPYGQSTQFELTSQNGLSQVVLIGNGLVTHNFNPTQRRYVASFSQSGNTVTVQTPPSGNIVPPGYYQLVAIDRNGVPSPGVIVAVGNTVAAPPQATTYVASAQGSNGGGSGSGGNGGSNGGGSSGSANSNSGISGGLSTVSGTIDVLKASHSGMCLAITPGNTSDRGPVAQQPCNGSNEQLWRQTSVSGGMTYTNIASGKCLDLTLDNQPVSPGATIYQFTCHGGSNQVWKAKPQGVGSALVSAYNGLCVGIFGASTQAGTGTVGWTCTGVPDQTYLGNGGRPLVSAQSGLCLSVPAGNKDDRGPVTQQTCTGAAEQQWRPTAGNGGTAYVNVASGKCLDQSLDTQPAVPGAAVYQYTCTNATNQAWMPKPQGGGSNLVSVNSNLCLGVLGGTGQVGSGTVGWTCNGAADQIFTASSSKL</sequence>
<dbReference type="CDD" id="cd00161">
    <property type="entry name" value="beta-trefoil_Ricin-like"/>
    <property type="match status" value="2"/>
</dbReference>
<dbReference type="Pfam" id="PF09118">
    <property type="entry name" value="GO-like_E_set"/>
    <property type="match status" value="1"/>
</dbReference>
<dbReference type="Gene3D" id="2.130.10.80">
    <property type="entry name" value="Galactose oxidase/kelch, beta-propeller"/>
    <property type="match status" value="1"/>
</dbReference>
<dbReference type="InterPro" id="IPR037293">
    <property type="entry name" value="Gal_Oxidase_central_sf"/>
</dbReference>
<reference evidence="5 6" key="1">
    <citation type="submission" date="2023-07" db="EMBL/GenBank/DDBJ databases">
        <title>Genomic Encyclopedia of Type Strains, Phase IV (KMG-IV): sequencing the most valuable type-strain genomes for metagenomic binning, comparative biology and taxonomic classification.</title>
        <authorList>
            <person name="Goeker M."/>
        </authorList>
    </citation>
    <scope>NUCLEOTIDE SEQUENCE [LARGE SCALE GENOMIC DNA]</scope>
    <source>
        <strain evidence="5 6">DSM 19562</strain>
    </source>
</reference>
<protein>
    <submittedName>
        <fullName evidence="5">Membrane protein YgcG</fullName>
    </submittedName>
</protein>
<proteinExistence type="predicted"/>
<dbReference type="PANTHER" id="PTHR32208">
    <property type="entry name" value="SECRETED PROTEIN-RELATED"/>
    <property type="match status" value="1"/>
</dbReference>
<feature type="region of interest" description="Disordered" evidence="2">
    <location>
        <begin position="570"/>
        <end position="599"/>
    </location>
</feature>
<dbReference type="Pfam" id="PF00652">
    <property type="entry name" value="Ricin_B_lectin"/>
    <property type="match status" value="2"/>
</dbReference>
<feature type="signal peptide" evidence="3">
    <location>
        <begin position="1"/>
        <end position="33"/>
    </location>
</feature>
<evidence type="ECO:0000313" key="6">
    <source>
        <dbReference type="Proteomes" id="UP001236369"/>
    </source>
</evidence>
<keyword evidence="6" id="KW-1185">Reference proteome</keyword>
<dbReference type="InterPro" id="IPR014756">
    <property type="entry name" value="Ig_E-set"/>
</dbReference>
<feature type="domain" description="Ricin B lectin" evidence="4">
    <location>
        <begin position="751"/>
        <end position="885"/>
    </location>
</feature>
<accession>A0ABU0HPL7</accession>
<comment type="caution">
    <text evidence="5">The sequence shown here is derived from an EMBL/GenBank/DDBJ whole genome shotgun (WGS) entry which is preliminary data.</text>
</comment>
<evidence type="ECO:0000256" key="2">
    <source>
        <dbReference type="SAM" id="MobiDB-lite"/>
    </source>
</evidence>
<dbReference type="Pfam" id="PF07250">
    <property type="entry name" value="Glyoxal_oxid_N"/>
    <property type="match status" value="1"/>
</dbReference>
<dbReference type="Gene3D" id="2.80.10.50">
    <property type="match status" value="2"/>
</dbReference>
<dbReference type="InterPro" id="IPR015202">
    <property type="entry name" value="GO-like_E_set"/>
</dbReference>
<dbReference type="SMART" id="SM00458">
    <property type="entry name" value="RICIN"/>
    <property type="match status" value="2"/>
</dbReference>
<dbReference type="SUPFAM" id="SSF50965">
    <property type="entry name" value="Galactose oxidase, central domain"/>
    <property type="match status" value="1"/>
</dbReference>
<dbReference type="InterPro" id="IPR011043">
    <property type="entry name" value="Gal_Oxase/kelch_b-propeller"/>
</dbReference>
<dbReference type="PROSITE" id="PS50231">
    <property type="entry name" value="RICIN_B_LECTIN"/>
    <property type="match status" value="2"/>
</dbReference>
<evidence type="ECO:0000259" key="4">
    <source>
        <dbReference type="SMART" id="SM00458"/>
    </source>
</evidence>
<keyword evidence="1 3" id="KW-0732">Signal</keyword>
<feature type="chain" id="PRO_5045607911" evidence="3">
    <location>
        <begin position="34"/>
        <end position="889"/>
    </location>
</feature>
<dbReference type="InterPro" id="IPR009880">
    <property type="entry name" value="Glyoxal_oxidase_N"/>
</dbReference>
<dbReference type="InterPro" id="IPR013783">
    <property type="entry name" value="Ig-like_fold"/>
</dbReference>
<feature type="compositionally biased region" description="Gly residues" evidence="2">
    <location>
        <begin position="574"/>
        <end position="593"/>
    </location>
</feature>
<organism evidence="5 6">
    <name type="scientific">Methylobacterium persicinum</name>
    <dbReference type="NCBI Taxonomy" id="374426"/>
    <lineage>
        <taxon>Bacteria</taxon>
        <taxon>Pseudomonadati</taxon>
        <taxon>Pseudomonadota</taxon>
        <taxon>Alphaproteobacteria</taxon>
        <taxon>Hyphomicrobiales</taxon>
        <taxon>Methylobacteriaceae</taxon>
        <taxon>Methylobacterium</taxon>
    </lineage>
</organism>
<dbReference type="Gene3D" id="2.60.40.10">
    <property type="entry name" value="Immunoglobulins"/>
    <property type="match status" value="1"/>
</dbReference>
<dbReference type="EMBL" id="JAUSVV010000007">
    <property type="protein sequence ID" value="MDQ0443665.1"/>
    <property type="molecule type" value="Genomic_DNA"/>
</dbReference>
<dbReference type="InterPro" id="IPR000772">
    <property type="entry name" value="Ricin_B_lectin"/>
</dbReference>
<evidence type="ECO:0000256" key="1">
    <source>
        <dbReference type="ARBA" id="ARBA00022729"/>
    </source>
</evidence>
<dbReference type="SUPFAM" id="SSF50370">
    <property type="entry name" value="Ricin B-like lectins"/>
    <property type="match status" value="2"/>
</dbReference>
<feature type="domain" description="Ricin B lectin" evidence="4">
    <location>
        <begin position="611"/>
        <end position="748"/>
    </location>
</feature>
<dbReference type="RefSeq" id="WP_238247640.1">
    <property type="nucleotide sequence ID" value="NZ_BPQX01000012.1"/>
</dbReference>
<gene>
    <name evidence="5" type="ORF">QO016_003170</name>
</gene>
<name>A0ABU0HPL7_9HYPH</name>